<dbReference type="InterPro" id="IPR003340">
    <property type="entry name" value="B3_DNA-bd"/>
</dbReference>
<evidence type="ECO:0000256" key="6">
    <source>
        <dbReference type="ARBA" id="ARBA00023242"/>
    </source>
</evidence>
<evidence type="ECO:0000256" key="1">
    <source>
        <dbReference type="ARBA" id="ARBA00004123"/>
    </source>
</evidence>
<evidence type="ECO:0000256" key="2">
    <source>
        <dbReference type="ARBA" id="ARBA00022737"/>
    </source>
</evidence>
<keyword evidence="6" id="KW-0539">Nucleus</keyword>
<dbReference type="Pfam" id="PF02362">
    <property type="entry name" value="B3"/>
    <property type="match status" value="1"/>
</dbReference>
<keyword evidence="5" id="KW-0804">Transcription</keyword>
<evidence type="ECO:0000313" key="10">
    <source>
        <dbReference type="Proteomes" id="UP000467841"/>
    </source>
</evidence>
<dbReference type="OrthoDB" id="1109907at2759"/>
<comment type="caution">
    <text evidence="9">The sequence shown here is derived from an EMBL/GenBank/DDBJ whole genome shotgun (WGS) entry which is preliminary data.</text>
</comment>
<keyword evidence="4" id="KW-0238">DNA-binding</keyword>
<dbReference type="GO" id="GO:0003677">
    <property type="term" value="F:DNA binding"/>
    <property type="evidence" value="ECO:0007669"/>
    <property type="project" value="UniProtKB-KW"/>
</dbReference>
<dbReference type="AlphaFoldDB" id="A0A6D2J4C0"/>
<dbReference type="Gene3D" id="2.40.330.10">
    <property type="entry name" value="DNA-binding pseudobarrel domain"/>
    <property type="match status" value="1"/>
</dbReference>
<dbReference type="FunFam" id="2.40.330.10:FF:000009">
    <property type="entry name" value="Transcriptional factor B3 family protein"/>
    <property type="match status" value="1"/>
</dbReference>
<dbReference type="InterPro" id="IPR039218">
    <property type="entry name" value="REM_fam"/>
</dbReference>
<keyword evidence="3" id="KW-0805">Transcription regulation</keyword>
<dbReference type="PROSITE" id="PS50863">
    <property type="entry name" value="B3"/>
    <property type="match status" value="1"/>
</dbReference>
<evidence type="ECO:0000256" key="5">
    <source>
        <dbReference type="ARBA" id="ARBA00023163"/>
    </source>
</evidence>
<organism evidence="9 10">
    <name type="scientific">Microthlaspi erraticum</name>
    <dbReference type="NCBI Taxonomy" id="1685480"/>
    <lineage>
        <taxon>Eukaryota</taxon>
        <taxon>Viridiplantae</taxon>
        <taxon>Streptophyta</taxon>
        <taxon>Embryophyta</taxon>
        <taxon>Tracheophyta</taxon>
        <taxon>Spermatophyta</taxon>
        <taxon>Magnoliopsida</taxon>
        <taxon>eudicotyledons</taxon>
        <taxon>Gunneridae</taxon>
        <taxon>Pentapetalae</taxon>
        <taxon>rosids</taxon>
        <taxon>malvids</taxon>
        <taxon>Brassicales</taxon>
        <taxon>Brassicaceae</taxon>
        <taxon>Coluteocarpeae</taxon>
        <taxon>Microthlaspi</taxon>
    </lineage>
</organism>
<feature type="region of interest" description="Disordered" evidence="7">
    <location>
        <begin position="130"/>
        <end position="151"/>
    </location>
</feature>
<name>A0A6D2J4C0_9BRAS</name>
<reference evidence="9" key="1">
    <citation type="submission" date="2020-01" db="EMBL/GenBank/DDBJ databases">
        <authorList>
            <person name="Mishra B."/>
        </authorList>
    </citation>
    <scope>NUCLEOTIDE SEQUENCE [LARGE SCALE GENOMIC DNA]</scope>
</reference>
<feature type="compositionally biased region" description="Basic and acidic residues" evidence="7">
    <location>
        <begin position="130"/>
        <end position="145"/>
    </location>
</feature>
<dbReference type="CDD" id="cd10017">
    <property type="entry name" value="B3_DNA"/>
    <property type="match status" value="1"/>
</dbReference>
<evidence type="ECO:0000256" key="3">
    <source>
        <dbReference type="ARBA" id="ARBA00023015"/>
    </source>
</evidence>
<evidence type="ECO:0000313" key="9">
    <source>
        <dbReference type="EMBL" id="CAA7034409.1"/>
    </source>
</evidence>
<accession>A0A6D2J4C0</accession>
<keyword evidence="10" id="KW-1185">Reference proteome</keyword>
<evidence type="ECO:0000256" key="7">
    <source>
        <dbReference type="SAM" id="MobiDB-lite"/>
    </source>
</evidence>
<dbReference type="PANTHER" id="PTHR31674">
    <property type="entry name" value="B3 DOMAIN-CONTAINING PROTEIN REM-LIKE 3-RELATED"/>
    <property type="match status" value="1"/>
</dbReference>
<dbReference type="EMBL" id="CACVBM020001146">
    <property type="protein sequence ID" value="CAA7034409.1"/>
    <property type="molecule type" value="Genomic_DNA"/>
</dbReference>
<dbReference type="Proteomes" id="UP000467841">
    <property type="component" value="Unassembled WGS sequence"/>
</dbReference>
<comment type="subcellular location">
    <subcellularLocation>
        <location evidence="1">Nucleus</location>
    </subcellularLocation>
</comment>
<evidence type="ECO:0000259" key="8">
    <source>
        <dbReference type="PROSITE" id="PS50863"/>
    </source>
</evidence>
<keyword evidence="2" id="KW-0677">Repeat</keyword>
<protein>
    <recommendedName>
        <fullName evidence="8">TF-B3 domain-containing protein</fullName>
    </recommendedName>
</protein>
<evidence type="ECO:0000256" key="4">
    <source>
        <dbReference type="ARBA" id="ARBA00023125"/>
    </source>
</evidence>
<dbReference type="SMART" id="SM01019">
    <property type="entry name" value="B3"/>
    <property type="match status" value="1"/>
</dbReference>
<feature type="domain" description="TF-B3" evidence="8">
    <location>
        <begin position="11"/>
        <end position="105"/>
    </location>
</feature>
<dbReference type="SUPFAM" id="SSF101936">
    <property type="entry name" value="DNA-binding pseudobarrel domain"/>
    <property type="match status" value="1"/>
</dbReference>
<gene>
    <name evidence="9" type="ORF">MERR_LOCUS21644</name>
</gene>
<proteinExistence type="predicted"/>
<dbReference type="PANTHER" id="PTHR31674:SF40">
    <property type="entry name" value="TF-B3 DOMAIN-CONTAINING PROTEIN"/>
    <property type="match status" value="1"/>
</dbReference>
<sequence>MEENASASSPNPQFFQPLLPGFHSHLSIPIEFFSKHIKGTTNEGYAVVKLRSDASDITWEVKLDGRRLTQGWQNFATSHDLRVGDVVVFRHDGDSLFHVTCLGPSCCEIQYQDVADDVIQTSSDSYFKVETDSDSEKYQQTREEGSSSDESCFVARVTESNLRKDAMV</sequence>
<dbReference type="GO" id="GO:0005634">
    <property type="term" value="C:nucleus"/>
    <property type="evidence" value="ECO:0007669"/>
    <property type="project" value="UniProtKB-SubCell"/>
</dbReference>
<dbReference type="InterPro" id="IPR015300">
    <property type="entry name" value="DNA-bd_pseudobarrel_sf"/>
</dbReference>